<dbReference type="Proteomes" id="UP001642360">
    <property type="component" value="Unassembled WGS sequence"/>
</dbReference>
<dbReference type="InterPro" id="IPR057670">
    <property type="entry name" value="SH3_retrovirus"/>
</dbReference>
<feature type="non-terminal residue" evidence="3">
    <location>
        <position position="1"/>
    </location>
</feature>
<evidence type="ECO:0000259" key="2">
    <source>
        <dbReference type="Pfam" id="PF25597"/>
    </source>
</evidence>
<protein>
    <recommendedName>
        <fullName evidence="2">Retroviral polymerase SH3-like domain-containing protein</fullName>
    </recommendedName>
</protein>
<accession>A0ABC8TLB8</accession>
<evidence type="ECO:0000313" key="3">
    <source>
        <dbReference type="EMBL" id="CAK9167759.1"/>
    </source>
</evidence>
<proteinExistence type="predicted"/>
<feature type="domain" description="Retroviral polymerase SH3-like" evidence="2">
    <location>
        <begin position="1"/>
        <end position="35"/>
    </location>
</feature>
<name>A0ABC8TLB8_9AQUA</name>
<dbReference type="Pfam" id="PF25597">
    <property type="entry name" value="SH3_retrovirus"/>
    <property type="match status" value="1"/>
</dbReference>
<sequence>EESKAFRMYNPITKKLIISCDVRFAKGQTWDWHNVTPDLESSLDAVDDTGVIASKQTSEILEGGSTNTVDQPHMGTATQVGATCDTSAAQVGMLTPPSNAAPPPLHTKNQPHSSRKRLARRPA</sequence>
<reference evidence="3 4" key="1">
    <citation type="submission" date="2024-02" db="EMBL/GenBank/DDBJ databases">
        <authorList>
            <person name="Vignale AGUSTIN F."/>
            <person name="Sosa J E."/>
            <person name="Modenutti C."/>
        </authorList>
    </citation>
    <scope>NUCLEOTIDE SEQUENCE [LARGE SCALE GENOMIC DNA]</scope>
</reference>
<evidence type="ECO:0000256" key="1">
    <source>
        <dbReference type="SAM" id="MobiDB-lite"/>
    </source>
</evidence>
<organism evidence="3 4">
    <name type="scientific">Ilex paraguariensis</name>
    <name type="common">yerba mate</name>
    <dbReference type="NCBI Taxonomy" id="185542"/>
    <lineage>
        <taxon>Eukaryota</taxon>
        <taxon>Viridiplantae</taxon>
        <taxon>Streptophyta</taxon>
        <taxon>Embryophyta</taxon>
        <taxon>Tracheophyta</taxon>
        <taxon>Spermatophyta</taxon>
        <taxon>Magnoliopsida</taxon>
        <taxon>eudicotyledons</taxon>
        <taxon>Gunneridae</taxon>
        <taxon>Pentapetalae</taxon>
        <taxon>asterids</taxon>
        <taxon>campanulids</taxon>
        <taxon>Aquifoliales</taxon>
        <taxon>Aquifoliaceae</taxon>
        <taxon>Ilex</taxon>
    </lineage>
</organism>
<dbReference type="AlphaFoldDB" id="A0ABC8TLB8"/>
<comment type="caution">
    <text evidence="3">The sequence shown here is derived from an EMBL/GenBank/DDBJ whole genome shotgun (WGS) entry which is preliminary data.</text>
</comment>
<keyword evidence="4" id="KW-1185">Reference proteome</keyword>
<feature type="compositionally biased region" description="Basic residues" evidence="1">
    <location>
        <begin position="113"/>
        <end position="123"/>
    </location>
</feature>
<evidence type="ECO:0000313" key="4">
    <source>
        <dbReference type="Proteomes" id="UP001642360"/>
    </source>
</evidence>
<feature type="region of interest" description="Disordered" evidence="1">
    <location>
        <begin position="90"/>
        <end position="123"/>
    </location>
</feature>
<gene>
    <name evidence="3" type="ORF">ILEXP_LOCUS37046</name>
</gene>
<feature type="non-terminal residue" evidence="3">
    <location>
        <position position="123"/>
    </location>
</feature>
<dbReference type="EMBL" id="CAUOFW020004923">
    <property type="protein sequence ID" value="CAK9167759.1"/>
    <property type="molecule type" value="Genomic_DNA"/>
</dbReference>